<name>A0ABD3GD35_9MARC</name>
<dbReference type="AlphaFoldDB" id="A0ABD3GD35"/>
<evidence type="ECO:0000313" key="1">
    <source>
        <dbReference type="EMBL" id="KAL3677098.1"/>
    </source>
</evidence>
<dbReference type="EMBL" id="JBJQOH010000008">
    <property type="protein sequence ID" value="KAL3677098.1"/>
    <property type="molecule type" value="Genomic_DNA"/>
</dbReference>
<keyword evidence="2" id="KW-1185">Reference proteome</keyword>
<comment type="caution">
    <text evidence="1">The sequence shown here is derived from an EMBL/GenBank/DDBJ whole genome shotgun (WGS) entry which is preliminary data.</text>
</comment>
<proteinExistence type="predicted"/>
<gene>
    <name evidence="1" type="ORF">R1sor_027046</name>
</gene>
<evidence type="ECO:0000313" key="2">
    <source>
        <dbReference type="Proteomes" id="UP001633002"/>
    </source>
</evidence>
<organism evidence="1 2">
    <name type="scientific">Riccia sorocarpa</name>
    <dbReference type="NCBI Taxonomy" id="122646"/>
    <lineage>
        <taxon>Eukaryota</taxon>
        <taxon>Viridiplantae</taxon>
        <taxon>Streptophyta</taxon>
        <taxon>Embryophyta</taxon>
        <taxon>Marchantiophyta</taxon>
        <taxon>Marchantiopsida</taxon>
        <taxon>Marchantiidae</taxon>
        <taxon>Marchantiales</taxon>
        <taxon>Ricciaceae</taxon>
        <taxon>Riccia</taxon>
    </lineage>
</organism>
<accession>A0ABD3GD35</accession>
<protein>
    <submittedName>
        <fullName evidence="1">Uncharacterized protein</fullName>
    </submittedName>
</protein>
<reference evidence="1 2" key="1">
    <citation type="submission" date="2024-09" db="EMBL/GenBank/DDBJ databases">
        <title>Chromosome-scale assembly of Riccia sorocarpa.</title>
        <authorList>
            <person name="Paukszto L."/>
        </authorList>
    </citation>
    <scope>NUCLEOTIDE SEQUENCE [LARGE SCALE GENOMIC DNA]</scope>
    <source>
        <strain evidence="1">LP-2024</strain>
        <tissue evidence="1">Aerial parts of the thallus</tissue>
    </source>
</reference>
<dbReference type="Proteomes" id="UP001633002">
    <property type="component" value="Unassembled WGS sequence"/>
</dbReference>
<sequence length="211" mass="23494">MLRVVKKNATAGRHKPLVEVEEGADDCEEEVVDGEDSDLEMDLEMKVRMEMTMKSRMTLVLKNSEEREESNSEPSDLDNEVVFKFDKHGAVQSLLKDPPVEASKTVEVIQFCVSVIELHRVVYPGKSLSEFVISDVVPALEALETPAPPKGRLKGLVTKLLVLLGQKIKSLLAPMHYLTPQVCQHVDNLEAGSILPVLFSLALSEERYILV</sequence>